<evidence type="ECO:0000313" key="2">
    <source>
        <dbReference type="EMBL" id="GAA3977479.1"/>
    </source>
</evidence>
<accession>A0ABP7Q6N0</accession>
<protein>
    <submittedName>
        <fullName evidence="2">Uncharacterized protein</fullName>
    </submittedName>
</protein>
<dbReference type="Proteomes" id="UP001501337">
    <property type="component" value="Unassembled WGS sequence"/>
</dbReference>
<keyword evidence="3" id="KW-1185">Reference proteome</keyword>
<dbReference type="InterPro" id="IPR036397">
    <property type="entry name" value="RNaseH_sf"/>
</dbReference>
<feature type="region of interest" description="Disordered" evidence="1">
    <location>
        <begin position="1"/>
        <end position="22"/>
    </location>
</feature>
<comment type="caution">
    <text evidence="2">The sequence shown here is derived from an EMBL/GenBank/DDBJ whole genome shotgun (WGS) entry which is preliminary data.</text>
</comment>
<dbReference type="EMBL" id="BAABBO010000021">
    <property type="protein sequence ID" value="GAA3977479.1"/>
    <property type="molecule type" value="Genomic_DNA"/>
</dbReference>
<sequence>MSNELSPEQFGAPVTARSAPASESEIIELGAIVLHSRQLQTIEEFQTLVKER</sequence>
<reference evidence="3" key="1">
    <citation type="journal article" date="2019" name="Int. J. Syst. Evol. Microbiol.">
        <title>The Global Catalogue of Microorganisms (GCM) 10K type strain sequencing project: providing services to taxonomists for standard genome sequencing and annotation.</title>
        <authorList>
            <consortium name="The Broad Institute Genomics Platform"/>
            <consortium name="The Broad Institute Genome Sequencing Center for Infectious Disease"/>
            <person name="Wu L."/>
            <person name="Ma J."/>
        </authorList>
    </citation>
    <scope>NUCLEOTIDE SEQUENCE [LARGE SCALE GENOMIC DNA]</scope>
    <source>
        <strain evidence="3">JCM 17555</strain>
    </source>
</reference>
<name>A0ABP7Q6N0_9GAMM</name>
<evidence type="ECO:0000256" key="1">
    <source>
        <dbReference type="SAM" id="MobiDB-lite"/>
    </source>
</evidence>
<gene>
    <name evidence="2" type="ORF">GCM10022278_37810</name>
</gene>
<proteinExistence type="predicted"/>
<organism evidence="2 3">
    <name type="scientific">Allohahella marinimesophila</name>
    <dbReference type="NCBI Taxonomy" id="1054972"/>
    <lineage>
        <taxon>Bacteria</taxon>
        <taxon>Pseudomonadati</taxon>
        <taxon>Pseudomonadota</taxon>
        <taxon>Gammaproteobacteria</taxon>
        <taxon>Oceanospirillales</taxon>
        <taxon>Hahellaceae</taxon>
        <taxon>Allohahella</taxon>
    </lineage>
</organism>
<dbReference type="Gene3D" id="3.30.420.10">
    <property type="entry name" value="Ribonuclease H-like superfamily/Ribonuclease H"/>
    <property type="match status" value="1"/>
</dbReference>
<evidence type="ECO:0000313" key="3">
    <source>
        <dbReference type="Proteomes" id="UP001501337"/>
    </source>
</evidence>